<dbReference type="AlphaFoldDB" id="A0A2B4RCA2"/>
<sequence>MLIFQTGSLNPTGLNMADNCASSAEEIVSEMSLSQVKAELQRRGLPAKGKKSALMARLIVAIKQEESNPPSLQNKSKGSTHIGPKQALAADNMPAASTGELLSSQSPNHQLSNFQLLRRKEIILKTDINSVTQVILETTKSPSNNVIRIENRVQKLNGYMESCSEVREEIMALISDDEVAEEAQRWIDYHRDPETKRSLLSIASRVFDPMGLITPFTIRAKILFQELWQKGLQWEDQSDEDIAKQWRSWKSELSQLSCITIPRYFMENIGSSSRIELHGFGDASPKAYGAAVYIKCLDETGHASTHLVMSKSRVAPAKAVSLPRLELLAAVVNARLLKFVVESLTLTLKVEQVVCWTDSMVTLQWIRGSSSQWKTFVANRVAEIQSTWDPHHWKHCSGEDNPADLLTRGVPVKVLADSKLWWSGPCWLSSQCLPEQRESPNELTESVEKERKQRVTRTCALITMEPVIDPSRYEQWLTLIRVTAFVLRGVRAFKSGISAGSKELSAEELQDAKLRWYREIQKEVYQAEYERLEEDLSLPNTSAILKLDPYYDKRDRLLRVGGRLQHSDLPEGTRHPIILPHGHAVIERIIQSVHKELLHAGPEGTLSVLQEIWLTKGRREVKRNLKKCLVCRRQRVGPCSQKMVPLPSERVSLSPAFSHVGVDFAGPLFVRGSASPEKAYICIFTCASFCMTHLELTGDLSTKEFFPAFLRMIGRRGLCRTIWSDNAKTFKCADHEIQQLFTKESSVNKGLWDRIDQEELQAKLTSKGIK</sequence>
<accession>A0A2B4RCA2</accession>
<dbReference type="EMBL" id="LSMT01000785">
    <property type="protein sequence ID" value="PFX14399.1"/>
    <property type="molecule type" value="Genomic_DNA"/>
</dbReference>
<evidence type="ECO:0000313" key="2">
    <source>
        <dbReference type="EMBL" id="PFX14399.1"/>
    </source>
</evidence>
<dbReference type="InterPro" id="IPR012337">
    <property type="entry name" value="RNaseH-like_sf"/>
</dbReference>
<dbReference type="Proteomes" id="UP000225706">
    <property type="component" value="Unassembled WGS sequence"/>
</dbReference>
<protein>
    <recommendedName>
        <fullName evidence="1">SAP domain-containing protein</fullName>
    </recommendedName>
</protein>
<proteinExistence type="predicted"/>
<dbReference type="InterPro" id="IPR036361">
    <property type="entry name" value="SAP_dom_sf"/>
</dbReference>
<name>A0A2B4RCA2_STYPI</name>
<dbReference type="InterPro" id="IPR036397">
    <property type="entry name" value="RNaseH_sf"/>
</dbReference>
<gene>
    <name evidence="2" type="ORF">AWC38_SpisGene21438</name>
</gene>
<keyword evidence="3" id="KW-1185">Reference proteome</keyword>
<evidence type="ECO:0000313" key="3">
    <source>
        <dbReference type="Proteomes" id="UP000225706"/>
    </source>
</evidence>
<dbReference type="InterPro" id="IPR003034">
    <property type="entry name" value="SAP_dom"/>
</dbReference>
<dbReference type="PANTHER" id="PTHR47331">
    <property type="entry name" value="PHD-TYPE DOMAIN-CONTAINING PROTEIN"/>
    <property type="match status" value="1"/>
</dbReference>
<dbReference type="GO" id="GO:0003676">
    <property type="term" value="F:nucleic acid binding"/>
    <property type="evidence" value="ECO:0007669"/>
    <property type="project" value="InterPro"/>
</dbReference>
<feature type="domain" description="SAP" evidence="1">
    <location>
        <begin position="28"/>
        <end position="62"/>
    </location>
</feature>
<dbReference type="Pfam" id="PF02037">
    <property type="entry name" value="SAP"/>
    <property type="match status" value="1"/>
</dbReference>
<dbReference type="SUPFAM" id="SSF53098">
    <property type="entry name" value="Ribonuclease H-like"/>
    <property type="match status" value="1"/>
</dbReference>
<dbReference type="Gene3D" id="3.30.420.10">
    <property type="entry name" value="Ribonuclease H-like superfamily/Ribonuclease H"/>
    <property type="match status" value="1"/>
</dbReference>
<dbReference type="GO" id="GO:0005737">
    <property type="term" value="C:cytoplasm"/>
    <property type="evidence" value="ECO:0007669"/>
    <property type="project" value="UniProtKB-ARBA"/>
</dbReference>
<evidence type="ECO:0000259" key="1">
    <source>
        <dbReference type="PROSITE" id="PS50800"/>
    </source>
</evidence>
<dbReference type="InterPro" id="IPR008042">
    <property type="entry name" value="Retrotrans_Pao"/>
</dbReference>
<dbReference type="Gene3D" id="1.10.720.30">
    <property type="entry name" value="SAP domain"/>
    <property type="match status" value="1"/>
</dbReference>
<dbReference type="SMART" id="SM00513">
    <property type="entry name" value="SAP"/>
    <property type="match status" value="1"/>
</dbReference>
<comment type="caution">
    <text evidence="2">The sequence shown here is derived from an EMBL/GenBank/DDBJ whole genome shotgun (WGS) entry which is preliminary data.</text>
</comment>
<dbReference type="Pfam" id="PF05380">
    <property type="entry name" value="Peptidase_A17"/>
    <property type="match status" value="1"/>
</dbReference>
<dbReference type="Pfam" id="PF17921">
    <property type="entry name" value="Integrase_H2C2"/>
    <property type="match status" value="1"/>
</dbReference>
<organism evidence="2 3">
    <name type="scientific">Stylophora pistillata</name>
    <name type="common">Smooth cauliflower coral</name>
    <dbReference type="NCBI Taxonomy" id="50429"/>
    <lineage>
        <taxon>Eukaryota</taxon>
        <taxon>Metazoa</taxon>
        <taxon>Cnidaria</taxon>
        <taxon>Anthozoa</taxon>
        <taxon>Hexacorallia</taxon>
        <taxon>Scleractinia</taxon>
        <taxon>Astrocoeniina</taxon>
        <taxon>Pocilloporidae</taxon>
        <taxon>Stylophora</taxon>
    </lineage>
</organism>
<dbReference type="InterPro" id="IPR041588">
    <property type="entry name" value="Integrase_H2C2"/>
</dbReference>
<dbReference type="STRING" id="50429.A0A2B4RCA2"/>
<dbReference type="OrthoDB" id="5985905at2759"/>
<dbReference type="SUPFAM" id="SSF68906">
    <property type="entry name" value="SAP domain"/>
    <property type="match status" value="1"/>
</dbReference>
<dbReference type="PROSITE" id="PS50800">
    <property type="entry name" value="SAP"/>
    <property type="match status" value="1"/>
</dbReference>
<reference evidence="3" key="1">
    <citation type="journal article" date="2017" name="bioRxiv">
        <title>Comparative analysis of the genomes of Stylophora pistillata and Acropora digitifera provides evidence for extensive differences between species of corals.</title>
        <authorList>
            <person name="Voolstra C.R."/>
            <person name="Li Y."/>
            <person name="Liew Y.J."/>
            <person name="Baumgarten S."/>
            <person name="Zoccola D."/>
            <person name="Flot J.-F."/>
            <person name="Tambutte S."/>
            <person name="Allemand D."/>
            <person name="Aranda M."/>
        </authorList>
    </citation>
    <scope>NUCLEOTIDE SEQUENCE [LARGE SCALE GENOMIC DNA]</scope>
</reference>